<dbReference type="GeneID" id="92360645"/>
<evidence type="ECO:0000313" key="2">
    <source>
        <dbReference type="Proteomes" id="UP000674143"/>
    </source>
</evidence>
<reference evidence="2" key="1">
    <citation type="journal article" date="2021" name="Microbiol. Resour. Announc.">
        <title>LGAAP: Leishmaniinae Genome Assembly and Annotation Pipeline.</title>
        <authorList>
            <person name="Almutairi H."/>
            <person name="Urbaniak M.D."/>
            <person name="Bates M.D."/>
            <person name="Jariyapan N."/>
            <person name="Kwakye-Nuako G."/>
            <person name="Thomaz-Soccol V."/>
            <person name="Al-Salem W.S."/>
            <person name="Dillon R.J."/>
            <person name="Bates P.A."/>
            <person name="Gatherer D."/>
        </authorList>
    </citation>
    <scope>NUCLEOTIDE SEQUENCE [LARGE SCALE GENOMIC DNA]</scope>
</reference>
<gene>
    <name evidence="1" type="ORF">LSCM4_04730</name>
</gene>
<protein>
    <recommendedName>
        <fullName evidence="3">BAR domain-containing protein</fullName>
    </recommendedName>
</protein>
<dbReference type="RefSeq" id="XP_067063158.1">
    <property type="nucleotide sequence ID" value="XM_067206711.1"/>
</dbReference>
<dbReference type="EMBL" id="JAFHLR010000023">
    <property type="protein sequence ID" value="KAG5478497.1"/>
    <property type="molecule type" value="Genomic_DNA"/>
</dbReference>
<dbReference type="PANTHER" id="PTHR38148">
    <property type="entry name" value="BAR DOMAIN-CONTAINING PROTEIN"/>
    <property type="match status" value="1"/>
</dbReference>
<organism evidence="1 2">
    <name type="scientific">Leishmania orientalis</name>
    <dbReference type="NCBI Taxonomy" id="2249476"/>
    <lineage>
        <taxon>Eukaryota</taxon>
        <taxon>Discoba</taxon>
        <taxon>Euglenozoa</taxon>
        <taxon>Kinetoplastea</taxon>
        <taxon>Metakinetoplastina</taxon>
        <taxon>Trypanosomatida</taxon>
        <taxon>Trypanosomatidae</taxon>
        <taxon>Leishmaniinae</taxon>
        <taxon>Leishmania</taxon>
    </lineage>
</organism>
<reference evidence="2" key="2">
    <citation type="journal article" date="2021" name="Sci. Data">
        <title>Chromosome-scale genome sequencing, assembly and annotation of six genomes from subfamily Leishmaniinae.</title>
        <authorList>
            <person name="Almutairi H."/>
            <person name="Urbaniak M.D."/>
            <person name="Bates M.D."/>
            <person name="Jariyapan N."/>
            <person name="Kwakye-Nuako G."/>
            <person name="Thomaz Soccol V."/>
            <person name="Al-Salem W.S."/>
            <person name="Dillon R.J."/>
            <person name="Bates P.A."/>
            <person name="Gatherer D."/>
        </authorList>
    </citation>
    <scope>NUCLEOTIDE SEQUENCE [LARGE SCALE GENOMIC DNA]</scope>
</reference>
<comment type="caution">
    <text evidence="1">The sequence shown here is derived from an EMBL/GenBank/DDBJ whole genome shotgun (WGS) entry which is preliminary data.</text>
</comment>
<dbReference type="Proteomes" id="UP000674143">
    <property type="component" value="Unassembled WGS sequence"/>
</dbReference>
<dbReference type="AlphaFoldDB" id="A0A836GAR6"/>
<evidence type="ECO:0000313" key="1">
    <source>
        <dbReference type="EMBL" id="KAG5478497.1"/>
    </source>
</evidence>
<evidence type="ECO:0008006" key="3">
    <source>
        <dbReference type="Google" id="ProtNLM"/>
    </source>
</evidence>
<dbReference type="KEGG" id="loi:92360645"/>
<dbReference type="PANTHER" id="PTHR38148:SF3">
    <property type="entry name" value="BAR DOMAIN-CONTAINING PROTEIN"/>
    <property type="match status" value="1"/>
</dbReference>
<name>A0A836GAR6_9TRYP</name>
<accession>A0A836GAR6</accession>
<proteinExistence type="predicted"/>
<sequence length="231" mass="25345">MPTTVLSDEQSALIKKLKHACATYDTAARKYLGAVKDLDVALETLAIALRELSQGEDNVSVRARADGFCTAVDRHMANTSINASGGNREQPAPDAALAGTAGYPFANYMSDFTHEVSFAVEELKEVVKVAEKAKSKQDELMSRYTKKRGEVDSLEMKLARKNRGITSNEKFAAKVADRDAMKAQVVAGDEELSNIYQALLKKRTQTLLRVIDGVQTYSGKYFTHLSKTMNA</sequence>
<keyword evidence="2" id="KW-1185">Reference proteome</keyword>